<dbReference type="EMBL" id="JXTB01000103">
    <property type="protein sequence ID" value="PON63544.1"/>
    <property type="molecule type" value="Genomic_DNA"/>
</dbReference>
<name>A0A2P5CR69_PARAD</name>
<dbReference type="PANTHER" id="PTHR46128">
    <property type="entry name" value="MITOCHONDRIAL GROUP I INTRON SPLICING FACTOR CCM1"/>
    <property type="match status" value="1"/>
</dbReference>
<keyword evidence="5" id="KW-1185">Reference proteome</keyword>
<dbReference type="Gene3D" id="1.25.40.10">
    <property type="entry name" value="Tetratricopeptide repeat domain"/>
    <property type="match status" value="2"/>
</dbReference>
<proteinExistence type="inferred from homology"/>
<accession>A0A2P5CR69</accession>
<dbReference type="InterPro" id="IPR050872">
    <property type="entry name" value="PPR_P_subfamily"/>
</dbReference>
<dbReference type="OrthoDB" id="1935909at2759"/>
<evidence type="ECO:0000256" key="1">
    <source>
        <dbReference type="ARBA" id="ARBA00007626"/>
    </source>
</evidence>
<dbReference type="InterPro" id="IPR011990">
    <property type="entry name" value="TPR-like_helical_dom_sf"/>
</dbReference>
<sequence length="195" mass="21934">MPSIRAFNHLLEALSKKKHSSIIVSMYKRMMIGCLYFRPNVCTLNAVIKCLCRSEKVKLGFSVLATLYKHGLRPNAYTLTTLLHGLCTQASMAGETGKALELLKKLHDNRRIKPFVGCFKPIVDMDEALSLFQDMINLGVVLDVVTYTSSVHGLCKFGCWEHAKRFLIDMLDRGISPDVCTYSAVFDSFVKMGKF</sequence>
<protein>
    <submittedName>
        <fullName evidence="4">Pentatricopeptide repeat</fullName>
    </submittedName>
</protein>
<evidence type="ECO:0000313" key="4">
    <source>
        <dbReference type="EMBL" id="PON63544.1"/>
    </source>
</evidence>
<feature type="repeat" description="PPR" evidence="3">
    <location>
        <begin position="40"/>
        <end position="74"/>
    </location>
</feature>
<dbReference type="Pfam" id="PF01535">
    <property type="entry name" value="PPR"/>
    <property type="match status" value="1"/>
</dbReference>
<evidence type="ECO:0000256" key="2">
    <source>
        <dbReference type="ARBA" id="ARBA00022737"/>
    </source>
</evidence>
<dbReference type="PROSITE" id="PS51375">
    <property type="entry name" value="PPR"/>
    <property type="match status" value="2"/>
</dbReference>
<gene>
    <name evidence="4" type="ORF">PanWU01x14_130180</name>
</gene>
<comment type="similarity">
    <text evidence="1">Belongs to the PPR family. P subfamily.</text>
</comment>
<evidence type="ECO:0000256" key="3">
    <source>
        <dbReference type="PROSITE-ProRule" id="PRU00708"/>
    </source>
</evidence>
<keyword evidence="2" id="KW-0677">Repeat</keyword>
<dbReference type="Pfam" id="PF13041">
    <property type="entry name" value="PPR_2"/>
    <property type="match status" value="2"/>
</dbReference>
<dbReference type="InterPro" id="IPR002885">
    <property type="entry name" value="PPR_rpt"/>
</dbReference>
<feature type="repeat" description="PPR" evidence="3">
    <location>
        <begin position="143"/>
        <end position="177"/>
    </location>
</feature>
<reference evidence="5" key="1">
    <citation type="submission" date="2016-06" db="EMBL/GenBank/DDBJ databases">
        <title>Parallel loss of symbiosis genes in relatives of nitrogen-fixing non-legume Parasponia.</title>
        <authorList>
            <person name="Van Velzen R."/>
            <person name="Holmer R."/>
            <person name="Bu F."/>
            <person name="Rutten L."/>
            <person name="Van Zeijl A."/>
            <person name="Liu W."/>
            <person name="Santuari L."/>
            <person name="Cao Q."/>
            <person name="Sharma T."/>
            <person name="Shen D."/>
            <person name="Roswanjaya Y."/>
            <person name="Wardhani T."/>
            <person name="Kalhor M.S."/>
            <person name="Jansen J."/>
            <person name="Van den Hoogen J."/>
            <person name="Gungor B."/>
            <person name="Hartog M."/>
            <person name="Hontelez J."/>
            <person name="Verver J."/>
            <person name="Yang W.-C."/>
            <person name="Schijlen E."/>
            <person name="Repin R."/>
            <person name="Schilthuizen M."/>
            <person name="Schranz E."/>
            <person name="Heidstra R."/>
            <person name="Miyata K."/>
            <person name="Fedorova E."/>
            <person name="Kohlen W."/>
            <person name="Bisseling T."/>
            <person name="Smit S."/>
            <person name="Geurts R."/>
        </authorList>
    </citation>
    <scope>NUCLEOTIDE SEQUENCE [LARGE SCALE GENOMIC DNA]</scope>
    <source>
        <strain evidence="5">cv. WU1-14</strain>
    </source>
</reference>
<evidence type="ECO:0000313" key="5">
    <source>
        <dbReference type="Proteomes" id="UP000237105"/>
    </source>
</evidence>
<organism evidence="4 5">
    <name type="scientific">Parasponia andersonii</name>
    <name type="common">Sponia andersonii</name>
    <dbReference type="NCBI Taxonomy" id="3476"/>
    <lineage>
        <taxon>Eukaryota</taxon>
        <taxon>Viridiplantae</taxon>
        <taxon>Streptophyta</taxon>
        <taxon>Embryophyta</taxon>
        <taxon>Tracheophyta</taxon>
        <taxon>Spermatophyta</taxon>
        <taxon>Magnoliopsida</taxon>
        <taxon>eudicotyledons</taxon>
        <taxon>Gunneridae</taxon>
        <taxon>Pentapetalae</taxon>
        <taxon>rosids</taxon>
        <taxon>fabids</taxon>
        <taxon>Rosales</taxon>
        <taxon>Cannabaceae</taxon>
        <taxon>Parasponia</taxon>
    </lineage>
</organism>
<dbReference type="NCBIfam" id="TIGR00756">
    <property type="entry name" value="PPR"/>
    <property type="match status" value="2"/>
</dbReference>
<dbReference type="AlphaFoldDB" id="A0A2P5CR69"/>
<dbReference type="PANTHER" id="PTHR46128:SF211">
    <property type="entry name" value="PENTACOTRIPEPTIDE-REPEAT REGION OF PRORP DOMAIN-CONTAINING PROTEIN"/>
    <property type="match status" value="1"/>
</dbReference>
<comment type="caution">
    <text evidence="4">The sequence shown here is derived from an EMBL/GenBank/DDBJ whole genome shotgun (WGS) entry which is preliminary data.</text>
</comment>
<dbReference type="Proteomes" id="UP000237105">
    <property type="component" value="Unassembled WGS sequence"/>
</dbReference>